<evidence type="ECO:0000256" key="3">
    <source>
        <dbReference type="ARBA" id="ARBA00009025"/>
    </source>
</evidence>
<evidence type="ECO:0000256" key="12">
    <source>
        <dbReference type="ARBA" id="ARBA00023027"/>
    </source>
</evidence>
<sequence>MLGYLFYLVFSLGLVSLGVWVVYWSLALMVGMFMFNSVNLFLFSGMSMGLGVDVISFGLIVLSGWVSLLMFKASSKIFYGFSMSGVLMIFNNLCMLIMLFLTFSSASIINFYIFFEGSMIFVLMLIVGWGYQPERVQAGIYMIFYTLFVSLPMLLGIMFIYDSSKSMMFSMVGSLDLSILYVMMIMAFLVKMPMYAVHLWLPKAHVEAPVAGSMILAGVMLKLGGYGLIRVMKFMIGVSSKFNFVWVIVSLMGGVYVSLICFRQIDMKLLIACSSVVHMSLVLGGIMTLNFWGISGSYILMIGHGLCSSGLFVLVNLVYERLGSRSLMFNKGLINLMPGLTLWWFLMVSSNMASPLSINLLGEISLLISLVGWSSSLIFILSLISFFSAGYSLFLFSFSQHGKILKSSFSLMLVNSREYLLLFLHWFPLNILFMGMDLLNLCI</sequence>
<evidence type="ECO:0000259" key="18">
    <source>
        <dbReference type="Pfam" id="PF00361"/>
    </source>
</evidence>
<evidence type="ECO:0000256" key="15">
    <source>
        <dbReference type="ARBA" id="ARBA00023136"/>
    </source>
</evidence>
<feature type="transmembrane region" description="Helical" evidence="17">
    <location>
        <begin position="7"/>
        <end position="35"/>
    </location>
</feature>
<dbReference type="AlphaFoldDB" id="A0A9E8LNR6"/>
<dbReference type="GO" id="GO:0003954">
    <property type="term" value="F:NADH dehydrogenase activity"/>
    <property type="evidence" value="ECO:0007669"/>
    <property type="project" value="TreeGrafter"/>
</dbReference>
<evidence type="ECO:0000313" key="20">
    <source>
        <dbReference type="EMBL" id="UZZ43865.1"/>
    </source>
</evidence>
<dbReference type="CTD" id="4538"/>
<dbReference type="GO" id="GO:0008137">
    <property type="term" value="F:NADH dehydrogenase (ubiquinone) activity"/>
    <property type="evidence" value="ECO:0007669"/>
    <property type="project" value="UniProtKB-UniRule"/>
</dbReference>
<keyword evidence="11 17" id="KW-1133">Transmembrane helix</keyword>
<accession>A0A9E8LNR6</accession>
<evidence type="ECO:0000259" key="19">
    <source>
        <dbReference type="Pfam" id="PF01059"/>
    </source>
</evidence>
<evidence type="ECO:0000256" key="9">
    <source>
        <dbReference type="ARBA" id="ARBA00022967"/>
    </source>
</evidence>
<proteinExistence type="inferred from homology"/>
<feature type="domain" description="NADH:ubiquinone oxidoreductase chain 4 N-terminal" evidence="19">
    <location>
        <begin position="1"/>
        <end position="102"/>
    </location>
</feature>
<keyword evidence="7 17" id="KW-0679">Respiratory chain</keyword>
<dbReference type="InterPro" id="IPR003918">
    <property type="entry name" value="NADH_UbQ_OxRdtase"/>
</dbReference>
<dbReference type="Pfam" id="PF01059">
    <property type="entry name" value="Oxidored_q5_N"/>
    <property type="match status" value="1"/>
</dbReference>
<evidence type="ECO:0000256" key="8">
    <source>
        <dbReference type="ARBA" id="ARBA00022692"/>
    </source>
</evidence>
<reference evidence="20" key="2">
    <citation type="journal article" date="2022" name="Syst. Entomol.">
        <title>Massive gene rearrangements of mitochondrial genomes and implications for the phylogeny of Trichoptera (Insecta).</title>
        <authorList>
            <person name="Ge X."/>
            <person name="Peng L."/>
            <person name="Vogler A.P."/>
            <person name="Morse J.C."/>
            <person name="Yang L."/>
            <person name="Sun C."/>
            <person name="Wang B."/>
        </authorList>
    </citation>
    <scope>NUCLEOTIDE SEQUENCE</scope>
</reference>
<feature type="transmembrane region" description="Helical" evidence="17">
    <location>
        <begin position="138"/>
        <end position="161"/>
    </location>
</feature>
<evidence type="ECO:0000256" key="1">
    <source>
        <dbReference type="ARBA" id="ARBA00003257"/>
    </source>
</evidence>
<dbReference type="PRINTS" id="PR01437">
    <property type="entry name" value="NUOXDRDTASE4"/>
</dbReference>
<protein>
    <recommendedName>
        <fullName evidence="5 17">NADH-ubiquinone oxidoreductase chain 4</fullName>
        <ecNumber evidence="4 17">7.1.1.2</ecNumber>
    </recommendedName>
</protein>
<dbReference type="EC" id="7.1.1.2" evidence="4 17"/>
<dbReference type="Pfam" id="PF00361">
    <property type="entry name" value="Proton_antipo_M"/>
    <property type="match status" value="1"/>
</dbReference>
<keyword evidence="14 17" id="KW-0496">Mitochondrion</keyword>
<dbReference type="PANTHER" id="PTHR43507:SF20">
    <property type="entry name" value="NADH-UBIQUINONE OXIDOREDUCTASE CHAIN 4"/>
    <property type="match status" value="1"/>
</dbReference>
<dbReference type="RefSeq" id="YP_010586129.1">
    <property type="nucleotide sequence ID" value="NC_069251.1"/>
</dbReference>
<feature type="transmembrane region" description="Helical" evidence="17">
    <location>
        <begin position="419"/>
        <end position="439"/>
    </location>
</feature>
<name>A0A9E8LNR6_9NEOP</name>
<comment type="subcellular location">
    <subcellularLocation>
        <location evidence="2 17">Mitochondrion membrane</location>
        <topology evidence="2 17">Multi-pass membrane protein</topology>
    </subcellularLocation>
</comment>
<evidence type="ECO:0000256" key="7">
    <source>
        <dbReference type="ARBA" id="ARBA00022660"/>
    </source>
</evidence>
<feature type="transmembrane region" description="Helical" evidence="17">
    <location>
        <begin position="244"/>
        <end position="262"/>
    </location>
</feature>
<evidence type="ECO:0000256" key="5">
    <source>
        <dbReference type="ARBA" id="ARBA00021006"/>
    </source>
</evidence>
<dbReference type="GO" id="GO:0015990">
    <property type="term" value="P:electron transport coupled proton transport"/>
    <property type="evidence" value="ECO:0007669"/>
    <property type="project" value="TreeGrafter"/>
</dbReference>
<keyword evidence="10 17" id="KW-0249">Electron transport</keyword>
<evidence type="ECO:0000256" key="10">
    <source>
        <dbReference type="ARBA" id="ARBA00022982"/>
    </source>
</evidence>
<evidence type="ECO:0000256" key="17">
    <source>
        <dbReference type="RuleBase" id="RU003297"/>
    </source>
</evidence>
<organism evidence="20">
    <name type="scientific">Diplectrona hexapetala</name>
    <name type="common">nom. nud.</name>
    <dbReference type="NCBI Taxonomy" id="2904920"/>
    <lineage>
        <taxon>Eukaryota</taxon>
        <taxon>Metazoa</taxon>
        <taxon>Ecdysozoa</taxon>
        <taxon>Arthropoda</taxon>
        <taxon>Hexapoda</taxon>
        <taxon>Insecta</taxon>
        <taxon>Pterygota</taxon>
        <taxon>Neoptera</taxon>
        <taxon>Endopterygota</taxon>
        <taxon>Trichoptera</taxon>
        <taxon>Annulipalpia</taxon>
        <taxon>Hydropsychoidea</taxon>
        <taxon>Hydropsychidae</taxon>
        <taxon>Diplectroninae</taxon>
        <taxon>Diplectrona</taxon>
    </lineage>
</organism>
<feature type="transmembrane region" description="Helical" evidence="17">
    <location>
        <begin position="269"/>
        <end position="292"/>
    </location>
</feature>
<keyword evidence="8 17" id="KW-0812">Transmembrane</keyword>
<comment type="catalytic activity">
    <reaction evidence="16 17">
        <text>a ubiquinone + NADH + 5 H(+)(in) = a ubiquinol + NAD(+) + 4 H(+)(out)</text>
        <dbReference type="Rhea" id="RHEA:29091"/>
        <dbReference type="Rhea" id="RHEA-COMP:9565"/>
        <dbReference type="Rhea" id="RHEA-COMP:9566"/>
        <dbReference type="ChEBI" id="CHEBI:15378"/>
        <dbReference type="ChEBI" id="CHEBI:16389"/>
        <dbReference type="ChEBI" id="CHEBI:17976"/>
        <dbReference type="ChEBI" id="CHEBI:57540"/>
        <dbReference type="ChEBI" id="CHEBI:57945"/>
        <dbReference type="EC" id="7.1.1.2"/>
    </reaction>
</comment>
<keyword evidence="13 17" id="KW-0830">Ubiquinone</keyword>
<evidence type="ECO:0000256" key="14">
    <source>
        <dbReference type="ARBA" id="ARBA00023128"/>
    </source>
</evidence>
<evidence type="ECO:0000256" key="11">
    <source>
        <dbReference type="ARBA" id="ARBA00022989"/>
    </source>
</evidence>
<keyword evidence="9" id="KW-1278">Translocase</keyword>
<keyword evidence="6 17" id="KW-0813">Transport</keyword>
<dbReference type="GO" id="GO:0042773">
    <property type="term" value="P:ATP synthesis coupled electron transport"/>
    <property type="evidence" value="ECO:0007669"/>
    <property type="project" value="InterPro"/>
</dbReference>
<evidence type="ECO:0000256" key="4">
    <source>
        <dbReference type="ARBA" id="ARBA00012944"/>
    </source>
</evidence>
<keyword evidence="15 17" id="KW-0472">Membrane</keyword>
<feature type="transmembrane region" description="Helical" evidence="17">
    <location>
        <begin position="78"/>
        <end position="103"/>
    </location>
</feature>
<dbReference type="InterPro" id="IPR000260">
    <property type="entry name" value="NADH4_N"/>
</dbReference>
<dbReference type="GO" id="GO:0031966">
    <property type="term" value="C:mitochondrial membrane"/>
    <property type="evidence" value="ECO:0007669"/>
    <property type="project" value="UniProtKB-SubCell"/>
</dbReference>
<feature type="transmembrane region" description="Helical" evidence="17">
    <location>
        <begin position="41"/>
        <end position="66"/>
    </location>
</feature>
<evidence type="ECO:0000256" key="6">
    <source>
        <dbReference type="ARBA" id="ARBA00022448"/>
    </source>
</evidence>
<feature type="transmembrane region" description="Helical" evidence="17">
    <location>
        <begin position="378"/>
        <end position="398"/>
    </location>
</feature>
<comment type="function">
    <text evidence="17">Core subunit of the mitochondrial membrane respiratory chain NADH dehydrogenase (Complex I) which catalyzes electron transfer from NADH through the respiratory chain, using ubiquinone as an electron acceptor. Essential for the catalytic activity and assembly of complex I.</text>
</comment>
<keyword evidence="12 17" id="KW-0520">NAD</keyword>
<dbReference type="InterPro" id="IPR001750">
    <property type="entry name" value="ND/Mrp_TM"/>
</dbReference>
<evidence type="ECO:0000256" key="13">
    <source>
        <dbReference type="ARBA" id="ARBA00023075"/>
    </source>
</evidence>
<feature type="transmembrane region" description="Helical" evidence="17">
    <location>
        <begin position="210"/>
        <end position="232"/>
    </location>
</feature>
<gene>
    <name evidence="20" type="primary">ND4</name>
</gene>
<feature type="transmembrane region" description="Helical" evidence="17">
    <location>
        <begin position="298"/>
        <end position="319"/>
    </location>
</feature>
<dbReference type="GO" id="GO:0048039">
    <property type="term" value="F:ubiquinone binding"/>
    <property type="evidence" value="ECO:0007669"/>
    <property type="project" value="TreeGrafter"/>
</dbReference>
<comment type="similarity">
    <text evidence="3 17">Belongs to the complex I subunit 4 family.</text>
</comment>
<feature type="transmembrane region" description="Helical" evidence="17">
    <location>
        <begin position="340"/>
        <end position="358"/>
    </location>
</feature>
<comment type="function">
    <text evidence="1">Core subunit of the mitochondrial membrane respiratory chain NADH dehydrogenase (Complex I) that is believed to belong to the minimal assembly required for catalysis. Complex I functions in the transfer of electrons from NADH to the respiratory chain. The immediate electron acceptor for the enzyme is believed to be ubiquinone.</text>
</comment>
<dbReference type="EMBL" id="OL678009">
    <property type="protein sequence ID" value="UZZ43865.1"/>
    <property type="molecule type" value="Genomic_DNA"/>
</dbReference>
<geneLocation type="mitochondrion" evidence="20"/>
<evidence type="ECO:0000256" key="16">
    <source>
        <dbReference type="ARBA" id="ARBA00049551"/>
    </source>
</evidence>
<feature type="transmembrane region" description="Helical" evidence="17">
    <location>
        <begin position="109"/>
        <end position="131"/>
    </location>
</feature>
<dbReference type="PANTHER" id="PTHR43507">
    <property type="entry name" value="NADH-UBIQUINONE OXIDOREDUCTASE CHAIN 4"/>
    <property type="match status" value="1"/>
</dbReference>
<feature type="transmembrane region" description="Helical" evidence="17">
    <location>
        <begin position="167"/>
        <end position="190"/>
    </location>
</feature>
<reference evidence="20" key="1">
    <citation type="submission" date="2021-11" db="EMBL/GenBank/DDBJ databases">
        <authorList>
            <person name="Ge X.-Y."/>
            <person name="Peng L."/>
            <person name="Sun C.-H."/>
            <person name="Wang B.-X."/>
        </authorList>
    </citation>
    <scope>NUCLEOTIDE SEQUENCE</scope>
</reference>
<feature type="domain" description="NADH:quinone oxidoreductase/Mrp antiporter transmembrane" evidence="18">
    <location>
        <begin position="106"/>
        <end position="386"/>
    </location>
</feature>
<dbReference type="GeneID" id="77425337"/>
<evidence type="ECO:0000256" key="2">
    <source>
        <dbReference type="ARBA" id="ARBA00004225"/>
    </source>
</evidence>